<feature type="domain" description="HTH asnC-type" evidence="4">
    <location>
        <begin position="12"/>
        <end position="73"/>
    </location>
</feature>
<dbReference type="PROSITE" id="PS00519">
    <property type="entry name" value="HTH_ASNC_1"/>
    <property type="match status" value="1"/>
</dbReference>
<evidence type="ECO:0000313" key="6">
    <source>
        <dbReference type="Proteomes" id="UP001209713"/>
    </source>
</evidence>
<organism evidence="5 6">
    <name type="scientific">Marinomonas sargassi</name>
    <dbReference type="NCBI Taxonomy" id="2984494"/>
    <lineage>
        <taxon>Bacteria</taxon>
        <taxon>Pseudomonadati</taxon>
        <taxon>Pseudomonadota</taxon>
        <taxon>Gammaproteobacteria</taxon>
        <taxon>Oceanospirillales</taxon>
        <taxon>Oceanospirillaceae</taxon>
        <taxon>Marinomonas</taxon>
    </lineage>
</organism>
<protein>
    <submittedName>
        <fullName evidence="5">Lrp/AsnC family transcriptional regulator</fullName>
    </submittedName>
</protein>
<evidence type="ECO:0000256" key="3">
    <source>
        <dbReference type="ARBA" id="ARBA00023163"/>
    </source>
</evidence>
<dbReference type="InterPro" id="IPR019887">
    <property type="entry name" value="Tscrpt_reg_AsnC/Lrp_C"/>
</dbReference>
<keyword evidence="1" id="KW-0805">Transcription regulation</keyword>
<dbReference type="PANTHER" id="PTHR30154">
    <property type="entry name" value="LEUCINE-RESPONSIVE REGULATORY PROTEIN"/>
    <property type="match status" value="1"/>
</dbReference>
<reference evidence="5 6" key="1">
    <citation type="submission" date="2022-10" db="EMBL/GenBank/DDBJ databases">
        <title>Marinomonas transparenta sp. nov. and Marinomonas sargassi sp. nov., isolated from marine alga (Sargassum natans (L.) Gaillon).</title>
        <authorList>
            <person name="Wang Y."/>
        </authorList>
    </citation>
    <scope>NUCLEOTIDE SEQUENCE [LARGE SCALE GENOMIC DNA]</scope>
    <source>
        <strain evidence="5 6">C2222</strain>
    </source>
</reference>
<dbReference type="SMART" id="SM00344">
    <property type="entry name" value="HTH_ASNC"/>
    <property type="match status" value="1"/>
</dbReference>
<dbReference type="Pfam" id="PF01037">
    <property type="entry name" value="AsnC_trans_reg"/>
    <property type="match status" value="1"/>
</dbReference>
<dbReference type="PROSITE" id="PS50956">
    <property type="entry name" value="HTH_ASNC_2"/>
    <property type="match status" value="1"/>
</dbReference>
<dbReference type="InterPro" id="IPR011991">
    <property type="entry name" value="ArsR-like_HTH"/>
</dbReference>
<comment type="caution">
    <text evidence="5">The sequence shown here is derived from an EMBL/GenBank/DDBJ whole genome shotgun (WGS) entry which is preliminary data.</text>
</comment>
<accession>A0ABT2YPQ8</accession>
<proteinExistence type="predicted"/>
<evidence type="ECO:0000256" key="1">
    <source>
        <dbReference type="ARBA" id="ARBA00023015"/>
    </source>
</evidence>
<keyword evidence="6" id="KW-1185">Reference proteome</keyword>
<dbReference type="PANTHER" id="PTHR30154:SF51">
    <property type="entry name" value="ASNC-FAMILY TRANSCRIPTIONAL REGULATORY PROTEIN"/>
    <property type="match status" value="1"/>
</dbReference>
<dbReference type="Pfam" id="PF13412">
    <property type="entry name" value="HTH_24"/>
    <property type="match status" value="1"/>
</dbReference>
<dbReference type="Gene3D" id="1.10.10.10">
    <property type="entry name" value="Winged helix-like DNA-binding domain superfamily/Winged helix DNA-binding domain"/>
    <property type="match status" value="1"/>
</dbReference>
<dbReference type="InterPro" id="IPR011008">
    <property type="entry name" value="Dimeric_a/b-barrel"/>
</dbReference>
<keyword evidence="2" id="KW-0238">DNA-binding</keyword>
<keyword evidence="3" id="KW-0804">Transcription</keyword>
<dbReference type="Proteomes" id="UP001209713">
    <property type="component" value="Unassembled WGS sequence"/>
</dbReference>
<dbReference type="InterPro" id="IPR019885">
    <property type="entry name" value="Tscrpt_reg_HTH_AsnC-type_CS"/>
</dbReference>
<dbReference type="InterPro" id="IPR036388">
    <property type="entry name" value="WH-like_DNA-bd_sf"/>
</dbReference>
<dbReference type="EMBL" id="JAOVZB010000001">
    <property type="protein sequence ID" value="MCV2401862.1"/>
    <property type="molecule type" value="Genomic_DNA"/>
</dbReference>
<dbReference type="RefSeq" id="WP_263529235.1">
    <property type="nucleotide sequence ID" value="NZ_JAOVZB010000001.1"/>
</dbReference>
<dbReference type="InterPro" id="IPR036390">
    <property type="entry name" value="WH_DNA-bd_sf"/>
</dbReference>
<evidence type="ECO:0000313" key="5">
    <source>
        <dbReference type="EMBL" id="MCV2401862.1"/>
    </source>
</evidence>
<dbReference type="Gene3D" id="3.30.70.920">
    <property type="match status" value="1"/>
</dbReference>
<dbReference type="SUPFAM" id="SSF54909">
    <property type="entry name" value="Dimeric alpha+beta barrel"/>
    <property type="match status" value="1"/>
</dbReference>
<evidence type="ECO:0000256" key="2">
    <source>
        <dbReference type="ARBA" id="ARBA00023125"/>
    </source>
</evidence>
<dbReference type="SUPFAM" id="SSF46785">
    <property type="entry name" value="Winged helix' DNA-binding domain"/>
    <property type="match status" value="1"/>
</dbReference>
<evidence type="ECO:0000259" key="4">
    <source>
        <dbReference type="PROSITE" id="PS50956"/>
    </source>
</evidence>
<name>A0ABT2YPQ8_9GAMM</name>
<sequence length="153" mass="17278">MRNKPTINKVQLDAIDKQLIKLLYDNARTPVTELAREIGMTAPSINERLKRLEENGAITGYRVDIEPAVLGYSLMAIVRMRQLPGKWKELEALIQAIPEFVECDKVTGEDCYIAKLYLKDISDLDPILNQVAELADTNTAIVKSSPIKRRLLL</sequence>
<dbReference type="PRINTS" id="PR00033">
    <property type="entry name" value="HTHASNC"/>
</dbReference>
<dbReference type="InterPro" id="IPR000485">
    <property type="entry name" value="AsnC-type_HTH_dom"/>
</dbReference>
<gene>
    <name evidence="5" type="ORF">OFY17_03085</name>
</gene>
<dbReference type="InterPro" id="IPR019888">
    <property type="entry name" value="Tscrpt_reg_AsnC-like"/>
</dbReference>
<dbReference type="CDD" id="cd00090">
    <property type="entry name" value="HTH_ARSR"/>
    <property type="match status" value="1"/>
</dbReference>